<dbReference type="InterPro" id="IPR010982">
    <property type="entry name" value="Lambda_DNA-bd_dom_sf"/>
</dbReference>
<sequence length="340" mass="36667">MTGQTTIYDVARDSGFSIKTISRVINGAPNVREETVRRVRESIARLDYHPNPAAQRLGGGRLPTIGAVVDSIDDPFFAGVVAVIESRAMDVGMDVLVASTGMDESRMRTQVERLTRRGVAGLVVAPFGGDDTVRKALAVDVPVVVIDRKCGVEDRDVVRATDEQGAYDAVHHLVAHGHRRIAFLGNTSRFTTLVDRYTGYERALGEAGVDIDPRLVETRAWTADEAYPHALALLATADAPTAVFAASPMMGLGVLRAQQRLHRQDIALVIFGDHPASDLMTPPTTFVDQHPSRLANTAFDLLTRRIQEPEAPVRDTVLPTSLVPRGSGELAPRAAAAVAP</sequence>
<evidence type="ECO:0000259" key="4">
    <source>
        <dbReference type="PROSITE" id="PS50932"/>
    </source>
</evidence>
<dbReference type="PANTHER" id="PTHR30146:SF109">
    <property type="entry name" value="HTH-TYPE TRANSCRIPTIONAL REGULATOR GALS"/>
    <property type="match status" value="1"/>
</dbReference>
<dbReference type="Pfam" id="PF00356">
    <property type="entry name" value="LacI"/>
    <property type="match status" value="1"/>
</dbReference>
<dbReference type="GO" id="GO:0000976">
    <property type="term" value="F:transcription cis-regulatory region binding"/>
    <property type="evidence" value="ECO:0007669"/>
    <property type="project" value="TreeGrafter"/>
</dbReference>
<dbReference type="InterPro" id="IPR028082">
    <property type="entry name" value="Peripla_BP_I"/>
</dbReference>
<feature type="domain" description="HTH lacI-type" evidence="4">
    <location>
        <begin position="5"/>
        <end position="59"/>
    </location>
</feature>
<name>A0A8T6R6B6_9MICO</name>
<evidence type="ECO:0000313" key="6">
    <source>
        <dbReference type="Proteomes" id="UP000287866"/>
    </source>
</evidence>
<dbReference type="Proteomes" id="UP000287866">
    <property type="component" value="Unassembled WGS sequence"/>
</dbReference>
<dbReference type="SUPFAM" id="SSF53822">
    <property type="entry name" value="Periplasmic binding protein-like I"/>
    <property type="match status" value="1"/>
</dbReference>
<evidence type="ECO:0000313" key="5">
    <source>
        <dbReference type="EMBL" id="NHA69113.1"/>
    </source>
</evidence>
<accession>A0A8T6R6B6</accession>
<keyword evidence="6" id="KW-1185">Reference proteome</keyword>
<evidence type="ECO:0000256" key="3">
    <source>
        <dbReference type="ARBA" id="ARBA00023163"/>
    </source>
</evidence>
<dbReference type="RefSeq" id="WP_165566720.1">
    <property type="nucleotide sequence ID" value="NZ_SAYU02000047.1"/>
</dbReference>
<dbReference type="GO" id="GO:0003700">
    <property type="term" value="F:DNA-binding transcription factor activity"/>
    <property type="evidence" value="ECO:0007669"/>
    <property type="project" value="TreeGrafter"/>
</dbReference>
<dbReference type="Gene3D" id="3.40.50.2300">
    <property type="match status" value="2"/>
</dbReference>
<dbReference type="InterPro" id="IPR046335">
    <property type="entry name" value="LacI/GalR-like_sensor"/>
</dbReference>
<dbReference type="Gene3D" id="1.10.260.40">
    <property type="entry name" value="lambda repressor-like DNA-binding domains"/>
    <property type="match status" value="1"/>
</dbReference>
<organism evidence="5 6">
    <name type="scientific">Phycicoccus flavus</name>
    <dbReference type="NCBI Taxonomy" id="2502783"/>
    <lineage>
        <taxon>Bacteria</taxon>
        <taxon>Bacillati</taxon>
        <taxon>Actinomycetota</taxon>
        <taxon>Actinomycetes</taxon>
        <taxon>Micrococcales</taxon>
        <taxon>Intrasporangiaceae</taxon>
        <taxon>Phycicoccus</taxon>
    </lineage>
</organism>
<dbReference type="InterPro" id="IPR000843">
    <property type="entry name" value="HTH_LacI"/>
</dbReference>
<proteinExistence type="predicted"/>
<dbReference type="CDD" id="cd06267">
    <property type="entry name" value="PBP1_LacI_sugar_binding-like"/>
    <property type="match status" value="1"/>
</dbReference>
<comment type="caution">
    <text evidence="5">The sequence shown here is derived from an EMBL/GenBank/DDBJ whole genome shotgun (WGS) entry which is preliminary data.</text>
</comment>
<dbReference type="SUPFAM" id="SSF47413">
    <property type="entry name" value="lambda repressor-like DNA-binding domains"/>
    <property type="match status" value="1"/>
</dbReference>
<evidence type="ECO:0000256" key="1">
    <source>
        <dbReference type="ARBA" id="ARBA00023015"/>
    </source>
</evidence>
<protein>
    <submittedName>
        <fullName evidence="5">LacI family transcriptional regulator</fullName>
    </submittedName>
</protein>
<dbReference type="EMBL" id="SAYU02000047">
    <property type="protein sequence ID" value="NHA69113.1"/>
    <property type="molecule type" value="Genomic_DNA"/>
</dbReference>
<dbReference type="PANTHER" id="PTHR30146">
    <property type="entry name" value="LACI-RELATED TRANSCRIPTIONAL REPRESSOR"/>
    <property type="match status" value="1"/>
</dbReference>
<keyword evidence="2" id="KW-0238">DNA-binding</keyword>
<dbReference type="Pfam" id="PF13377">
    <property type="entry name" value="Peripla_BP_3"/>
    <property type="match status" value="1"/>
</dbReference>
<keyword evidence="1" id="KW-0805">Transcription regulation</keyword>
<dbReference type="AlphaFoldDB" id="A0A8T6R6B6"/>
<dbReference type="SMART" id="SM00354">
    <property type="entry name" value="HTH_LACI"/>
    <property type="match status" value="1"/>
</dbReference>
<dbReference type="CDD" id="cd01392">
    <property type="entry name" value="HTH_LacI"/>
    <property type="match status" value="1"/>
</dbReference>
<gene>
    <name evidence="5" type="ORF">EPD83_013780</name>
</gene>
<keyword evidence="3" id="KW-0804">Transcription</keyword>
<dbReference type="PROSITE" id="PS50932">
    <property type="entry name" value="HTH_LACI_2"/>
    <property type="match status" value="1"/>
</dbReference>
<evidence type="ECO:0000256" key="2">
    <source>
        <dbReference type="ARBA" id="ARBA00023125"/>
    </source>
</evidence>
<reference evidence="5" key="1">
    <citation type="submission" date="2020-03" db="EMBL/GenBank/DDBJ databases">
        <title>Phycicoccus flavus sp. nov., a novel endophytic actinobacterium isolated from branch of Kandelia candel.</title>
        <authorList>
            <person name="Tuo L."/>
        </authorList>
    </citation>
    <scope>NUCLEOTIDE SEQUENCE</scope>
    <source>
        <strain evidence="5">CMS6Z-2</strain>
    </source>
</reference>